<comment type="subcellular location">
    <subcellularLocation>
        <location evidence="1">Nucleus</location>
    </subcellularLocation>
</comment>
<dbReference type="PANTHER" id="PTHR12087">
    <property type="entry name" value="ORIGIN RECOGNITION COMPLEX SUBUNIT 4"/>
    <property type="match status" value="1"/>
</dbReference>
<evidence type="ECO:0000256" key="4">
    <source>
        <dbReference type="ARBA" id="ARBA00023125"/>
    </source>
</evidence>
<organism evidence="7">
    <name type="scientific">Chloropicon laureae</name>
    <dbReference type="NCBI Taxonomy" id="464258"/>
    <lineage>
        <taxon>Eukaryota</taxon>
        <taxon>Viridiplantae</taxon>
        <taxon>Chlorophyta</taxon>
        <taxon>Chloropicophyceae</taxon>
        <taxon>Chloropicales</taxon>
        <taxon>Chloropicaceae</taxon>
        <taxon>Chloropicon</taxon>
    </lineage>
</organism>
<evidence type="ECO:0000259" key="6">
    <source>
        <dbReference type="Pfam" id="PF14629"/>
    </source>
</evidence>
<evidence type="ECO:0000256" key="2">
    <source>
        <dbReference type="ARBA" id="ARBA00005334"/>
    </source>
</evidence>
<dbReference type="InterPro" id="IPR027417">
    <property type="entry name" value="P-loop_NTPase"/>
</dbReference>
<dbReference type="AlphaFoldDB" id="A0A7S2Z412"/>
<evidence type="ECO:0000256" key="3">
    <source>
        <dbReference type="ARBA" id="ARBA00022705"/>
    </source>
</evidence>
<feature type="domain" description="Origin recognition complex subunit 4 C-terminal" evidence="6">
    <location>
        <begin position="233"/>
        <end position="426"/>
    </location>
</feature>
<evidence type="ECO:0000256" key="1">
    <source>
        <dbReference type="ARBA" id="ARBA00004123"/>
    </source>
</evidence>
<keyword evidence="3" id="KW-0235">DNA replication</keyword>
<dbReference type="Gene3D" id="3.40.50.300">
    <property type="entry name" value="P-loop containing nucleotide triphosphate hydrolases"/>
    <property type="match status" value="1"/>
</dbReference>
<gene>
    <name evidence="7" type="ORF">CLAU1311_LOCUS5119</name>
</gene>
<keyword evidence="4" id="KW-0238">DNA-binding</keyword>
<dbReference type="InterPro" id="IPR016527">
    <property type="entry name" value="ORC4"/>
</dbReference>
<sequence>MAPGLRKKAQQQVEKRKAILRFLRRQLLNEGRGESCRATESRSVEAAAALERLIRATIEHGTNNSVLLVGAPGSGKKEVLQQVLDRLLEEFNEGGKSATVGVVRLSGLLHSDECGAMREIARQVCATWGLSFLKSASFSTNLRFLREILSELDKGDKTVIFVLDCLDLYTSKQKQGLLYNLLDALQGSQTQAAVVGVSNRHDCVELMEKRARSRFSYRKVVMAAPPAEEGMRVLKDLLCVPEGAPRGLFEGGEADRFNEEVAAMLASAEARAVLDRFFKCNATIHAVEQLVLGLICSMDSAARGSEGETDSGDGSGSGLTLSMLKACCGSMSVTTFMKQALQMPILDLILLVAMQRLEMKGKKSYNFHHIYEEYQQMLAMNATRLANLSFGQEAALESYSRLLDQKFLMLTDTRRYVQQEFRLASLLMMGIDLEETISRHPNCPEVLRQWLFRKNVHTR</sequence>
<dbReference type="EMBL" id="HBHU01007900">
    <property type="protein sequence ID" value="CAE0020774.1"/>
    <property type="molecule type" value="Transcribed_RNA"/>
</dbReference>
<dbReference type="SUPFAM" id="SSF52540">
    <property type="entry name" value="P-loop containing nucleoside triphosphate hydrolases"/>
    <property type="match status" value="1"/>
</dbReference>
<protein>
    <recommendedName>
        <fullName evidence="6">Origin recognition complex subunit 4 C-terminal domain-containing protein</fullName>
    </recommendedName>
</protein>
<dbReference type="Pfam" id="PF14629">
    <property type="entry name" value="ORC4_C"/>
    <property type="match status" value="1"/>
</dbReference>
<reference evidence="7" key="1">
    <citation type="submission" date="2021-01" db="EMBL/GenBank/DDBJ databases">
        <authorList>
            <person name="Corre E."/>
            <person name="Pelletier E."/>
            <person name="Niang G."/>
            <person name="Scheremetjew M."/>
            <person name="Finn R."/>
            <person name="Kale V."/>
            <person name="Holt S."/>
            <person name="Cochrane G."/>
            <person name="Meng A."/>
            <person name="Brown T."/>
            <person name="Cohen L."/>
        </authorList>
    </citation>
    <scope>NUCLEOTIDE SEQUENCE</scope>
    <source>
        <strain evidence="7">RCC856</strain>
    </source>
</reference>
<evidence type="ECO:0000313" key="7">
    <source>
        <dbReference type="EMBL" id="CAE0020774.1"/>
    </source>
</evidence>
<evidence type="ECO:0000256" key="5">
    <source>
        <dbReference type="ARBA" id="ARBA00023242"/>
    </source>
</evidence>
<keyword evidence="5" id="KW-0539">Nucleus</keyword>
<accession>A0A7S2Z412</accession>
<name>A0A7S2Z412_9CHLO</name>
<dbReference type="PANTHER" id="PTHR12087:SF0">
    <property type="entry name" value="ORIGIN RECOGNITION COMPLEX SUBUNIT 4"/>
    <property type="match status" value="1"/>
</dbReference>
<proteinExistence type="inferred from homology"/>
<dbReference type="InterPro" id="IPR032705">
    <property type="entry name" value="ORC4_C"/>
</dbReference>
<dbReference type="GO" id="GO:0005664">
    <property type="term" value="C:nuclear origin of replication recognition complex"/>
    <property type="evidence" value="ECO:0007669"/>
    <property type="project" value="TreeGrafter"/>
</dbReference>
<dbReference type="GO" id="GO:0006270">
    <property type="term" value="P:DNA replication initiation"/>
    <property type="evidence" value="ECO:0007669"/>
    <property type="project" value="TreeGrafter"/>
</dbReference>
<dbReference type="GO" id="GO:0003688">
    <property type="term" value="F:DNA replication origin binding"/>
    <property type="evidence" value="ECO:0007669"/>
    <property type="project" value="TreeGrafter"/>
</dbReference>
<comment type="similarity">
    <text evidence="2">Belongs to the ORC4 family.</text>
</comment>